<gene>
    <name evidence="3" type="ORF">ACFFUT_02260</name>
</gene>
<dbReference type="EMBL" id="JBHMEA010000007">
    <property type="protein sequence ID" value="MFB9230608.1"/>
    <property type="molecule type" value="Genomic_DNA"/>
</dbReference>
<protein>
    <submittedName>
        <fullName evidence="3">NAD(P)-binding domain-containing protein</fullName>
    </submittedName>
</protein>
<dbReference type="PANTHER" id="PTHR11645:SF13">
    <property type="entry name" value="PYRROLINE-5-CARBOXYLATE REDUCTASE CATALYTIC N-TERMINAL DOMAIN-CONTAINING PROTEIN"/>
    <property type="match status" value="1"/>
</dbReference>
<dbReference type="PANTHER" id="PTHR11645">
    <property type="entry name" value="PYRROLINE-5-CARBOXYLATE REDUCTASE"/>
    <property type="match status" value="1"/>
</dbReference>
<organism evidence="3 4">
    <name type="scientific">Pseudohalocynthiibacter aestuariivivens</name>
    <dbReference type="NCBI Taxonomy" id="1591409"/>
    <lineage>
        <taxon>Bacteria</taxon>
        <taxon>Pseudomonadati</taxon>
        <taxon>Pseudomonadota</taxon>
        <taxon>Alphaproteobacteria</taxon>
        <taxon>Rhodobacterales</taxon>
        <taxon>Paracoccaceae</taxon>
        <taxon>Pseudohalocynthiibacter</taxon>
    </lineage>
</organism>
<evidence type="ECO:0000256" key="1">
    <source>
        <dbReference type="ARBA" id="ARBA00005525"/>
    </source>
</evidence>
<evidence type="ECO:0000313" key="4">
    <source>
        <dbReference type="Proteomes" id="UP001589683"/>
    </source>
</evidence>
<evidence type="ECO:0000313" key="3">
    <source>
        <dbReference type="EMBL" id="MFB9230608.1"/>
    </source>
</evidence>
<dbReference type="Gene3D" id="3.40.50.720">
    <property type="entry name" value="NAD(P)-binding Rossmann-like Domain"/>
    <property type="match status" value="1"/>
</dbReference>
<dbReference type="RefSeq" id="WP_213887501.1">
    <property type="nucleotide sequence ID" value="NZ_JAGFNU010000001.1"/>
</dbReference>
<feature type="domain" description="Pyrroline-5-carboxylate reductase catalytic N-terminal" evidence="2">
    <location>
        <begin position="2"/>
        <end position="91"/>
    </location>
</feature>
<keyword evidence="4" id="KW-1185">Reference proteome</keyword>
<sequence>MRIGVVGTGTIASAMVDGIAADGHEITVSERGRKHAARLASAYSNVTVADNQTVIDNSDVVILGLMADVAPGIMNSLKFRPDQIVVSAMAGVKHDQLVKMVKPAKEATTAIPFPAIAKGGSPLLVFPRLSTVETLFDERNHIVNLSDEAKLDAYMAAQAVLSPIVKLLEETTNWLADRTGSRADAEQFLRALIGGSLMSQSSEDSNVFTAMLEELNTPGGFNAELRELFVEKGVMKTLHAGLAQLEDRLKAQED</sequence>
<accession>A0ABV5JAZ6</accession>
<dbReference type="SUPFAM" id="SSF51735">
    <property type="entry name" value="NAD(P)-binding Rossmann-fold domains"/>
    <property type="match status" value="1"/>
</dbReference>
<comment type="similarity">
    <text evidence="1">Belongs to the pyrroline-5-carboxylate reductase family.</text>
</comment>
<reference evidence="3 4" key="1">
    <citation type="submission" date="2024-09" db="EMBL/GenBank/DDBJ databases">
        <authorList>
            <person name="Sun Q."/>
            <person name="Mori K."/>
        </authorList>
    </citation>
    <scope>NUCLEOTIDE SEQUENCE [LARGE SCALE GENOMIC DNA]</scope>
    <source>
        <strain evidence="3 4">CECT 8726</strain>
    </source>
</reference>
<dbReference type="InterPro" id="IPR036291">
    <property type="entry name" value="NAD(P)-bd_dom_sf"/>
</dbReference>
<dbReference type="InterPro" id="IPR028939">
    <property type="entry name" value="P5C_Rdtase_cat_N"/>
</dbReference>
<dbReference type="Pfam" id="PF03807">
    <property type="entry name" value="F420_oxidored"/>
    <property type="match status" value="1"/>
</dbReference>
<evidence type="ECO:0000259" key="2">
    <source>
        <dbReference type="Pfam" id="PF03807"/>
    </source>
</evidence>
<name>A0ABV5JAZ6_9RHOB</name>
<dbReference type="Proteomes" id="UP001589683">
    <property type="component" value="Unassembled WGS sequence"/>
</dbReference>
<proteinExistence type="inferred from homology"/>
<comment type="caution">
    <text evidence="3">The sequence shown here is derived from an EMBL/GenBank/DDBJ whole genome shotgun (WGS) entry which is preliminary data.</text>
</comment>